<proteinExistence type="predicted"/>
<evidence type="ECO:0000256" key="1">
    <source>
        <dbReference type="SAM" id="MobiDB-lite"/>
    </source>
</evidence>
<dbReference type="Gene3D" id="1.25.40.680">
    <property type="entry name" value="Type VII secretion system EssB, C-terminal-like domain"/>
    <property type="match status" value="1"/>
</dbReference>
<keyword evidence="4" id="KW-1185">Reference proteome</keyword>
<gene>
    <name evidence="3" type="ORF">SAMN05421842_12024</name>
</gene>
<dbReference type="Pfam" id="PF10140">
    <property type="entry name" value="YukC"/>
    <property type="match status" value="1"/>
</dbReference>
<evidence type="ECO:0000313" key="4">
    <source>
        <dbReference type="Proteomes" id="UP000199263"/>
    </source>
</evidence>
<keyword evidence="2" id="KW-1133">Transmembrane helix</keyword>
<protein>
    <submittedName>
        <fullName evidence="3">Type VII secretion protein EssB</fullName>
    </submittedName>
</protein>
<name>A0A1I1PMX4_9CLOT</name>
<keyword evidence="2" id="KW-0472">Membrane</keyword>
<dbReference type="InterPro" id="IPR042565">
    <property type="entry name" value="T7SS_EssB_C"/>
</dbReference>
<dbReference type="OrthoDB" id="4975281at2"/>
<sequence>MIKNKFTKNNHKSKVENKIGVNIKDTIEKKIKISDLNAKKENEINRLGYQNRYLIPCDSKIDNEEVIFIYNLIGLSSLKCIQNNRIVEKLRFLINVSDTFSLFDEYVFDLNPDNLYYDYNYSVKIMDRDIRNYDEVINWQDIVLQYKSLIGLLFNNKYSFEDFYNGGIDLLNNNKSLKKYFSFNTVEEIKKELVSDLNKKIKDDSENYIEIKSRNFKIKDYLLKIVSGLFIVAFAYGIYSITYLNPFKDSIIKANNYYFNQDYEGVIKSLEDSKTSRLSKESKYMLAHSYIVSDNLSDTQKKNILLTVSSKSDENILDYWIFLGRSDYDEAIDLGKKIQDNELTLYALIKKDKFIQDDDKMSGEEKQKIQETLKSEIDKLSKELKGNESFKFNTNAKATEEQNNKTSNNTNILIPGAN</sequence>
<accession>A0A1I1PMX4</accession>
<dbReference type="RefSeq" id="WP_090092346.1">
    <property type="nucleotide sequence ID" value="NZ_FOMG01000020.1"/>
</dbReference>
<feature type="transmembrane region" description="Helical" evidence="2">
    <location>
        <begin position="221"/>
        <end position="239"/>
    </location>
</feature>
<evidence type="ECO:0000313" key="3">
    <source>
        <dbReference type="EMBL" id="SFD11072.1"/>
    </source>
</evidence>
<reference evidence="3 4" key="1">
    <citation type="submission" date="2016-10" db="EMBL/GenBank/DDBJ databases">
        <authorList>
            <person name="de Groot N.N."/>
        </authorList>
    </citation>
    <scope>NUCLEOTIDE SEQUENCE [LARGE SCALE GENOMIC DNA]</scope>
    <source>
        <strain evidence="3 4">DSM 12992</strain>
    </source>
</reference>
<dbReference type="Proteomes" id="UP000199263">
    <property type="component" value="Unassembled WGS sequence"/>
</dbReference>
<dbReference type="InterPro" id="IPR018778">
    <property type="entry name" value="T7SS_EssB"/>
</dbReference>
<dbReference type="Gene3D" id="1.10.510.10">
    <property type="entry name" value="Transferase(Phosphotransferase) domain 1"/>
    <property type="match status" value="1"/>
</dbReference>
<evidence type="ECO:0000256" key="2">
    <source>
        <dbReference type="SAM" id="Phobius"/>
    </source>
</evidence>
<dbReference type="AlphaFoldDB" id="A0A1I1PMX4"/>
<dbReference type="EMBL" id="FOMG01000020">
    <property type="protein sequence ID" value="SFD11072.1"/>
    <property type="molecule type" value="Genomic_DNA"/>
</dbReference>
<organism evidence="3 4">
    <name type="scientific">Clostridium uliginosum</name>
    <dbReference type="NCBI Taxonomy" id="119641"/>
    <lineage>
        <taxon>Bacteria</taxon>
        <taxon>Bacillati</taxon>
        <taxon>Bacillota</taxon>
        <taxon>Clostridia</taxon>
        <taxon>Eubacteriales</taxon>
        <taxon>Clostridiaceae</taxon>
        <taxon>Clostridium</taxon>
    </lineage>
</organism>
<dbReference type="STRING" id="119641.SAMN05421842_12024"/>
<keyword evidence="2" id="KW-0812">Transmembrane</keyword>
<feature type="region of interest" description="Disordered" evidence="1">
    <location>
        <begin position="392"/>
        <end position="418"/>
    </location>
</feature>